<keyword evidence="3 7" id="KW-0547">Nucleotide-binding</keyword>
<evidence type="ECO:0008006" key="10">
    <source>
        <dbReference type="Google" id="ProtNLM"/>
    </source>
</evidence>
<dbReference type="AlphaFoldDB" id="A0AAV0RP64"/>
<feature type="binding site" evidence="7">
    <location>
        <begin position="70"/>
        <end position="73"/>
    </location>
    <ligand>
        <name>GTP</name>
        <dbReference type="ChEBI" id="CHEBI:37565"/>
    </ligand>
</feature>
<dbReference type="EMBL" id="CAMGYJ010000011">
    <property type="protein sequence ID" value="CAI0559358.1"/>
    <property type="molecule type" value="Genomic_DNA"/>
</dbReference>
<keyword evidence="2" id="KW-0449">Lipoprotein</keyword>
<evidence type="ECO:0000256" key="5">
    <source>
        <dbReference type="ARBA" id="ARBA00022927"/>
    </source>
</evidence>
<dbReference type="Pfam" id="PF00025">
    <property type="entry name" value="Arf"/>
    <property type="match status" value="2"/>
</dbReference>
<keyword evidence="4" id="KW-0931">ER-Golgi transport</keyword>
<dbReference type="GO" id="GO:0015031">
    <property type="term" value="P:protein transport"/>
    <property type="evidence" value="ECO:0007669"/>
    <property type="project" value="UniProtKB-KW"/>
</dbReference>
<evidence type="ECO:0000256" key="4">
    <source>
        <dbReference type="ARBA" id="ARBA00022892"/>
    </source>
</evidence>
<organism evidence="8 9">
    <name type="scientific">Linum tenue</name>
    <dbReference type="NCBI Taxonomy" id="586396"/>
    <lineage>
        <taxon>Eukaryota</taxon>
        <taxon>Viridiplantae</taxon>
        <taxon>Streptophyta</taxon>
        <taxon>Embryophyta</taxon>
        <taxon>Tracheophyta</taxon>
        <taxon>Spermatophyta</taxon>
        <taxon>Magnoliopsida</taxon>
        <taxon>eudicotyledons</taxon>
        <taxon>Gunneridae</taxon>
        <taxon>Pentapetalae</taxon>
        <taxon>rosids</taxon>
        <taxon>fabids</taxon>
        <taxon>Malpighiales</taxon>
        <taxon>Linaceae</taxon>
        <taxon>Linum</taxon>
    </lineage>
</organism>
<name>A0AAV0RP64_9ROSI</name>
<dbReference type="PANTHER" id="PTHR11711">
    <property type="entry name" value="ADP RIBOSYLATION FACTOR-RELATED"/>
    <property type="match status" value="1"/>
</dbReference>
<sequence length="127" mass="14244">MLFPAKEYKIVVVGLDNAGKTTTLYKLHLGEVVTTHPTIGSNVEEVVYNNLRFELGHDELQQAVVLVFANKQDMKDAMTPAEITYTLSLHIIKNHDWHIHACCVLIGEDLYDGLRWIAQQVTGKAPS</sequence>
<dbReference type="InterPro" id="IPR027417">
    <property type="entry name" value="P-loop_NTPase"/>
</dbReference>
<dbReference type="GO" id="GO:0005525">
    <property type="term" value="F:GTP binding"/>
    <property type="evidence" value="ECO:0007669"/>
    <property type="project" value="UniProtKB-KW"/>
</dbReference>
<keyword evidence="9" id="KW-1185">Reference proteome</keyword>
<keyword evidence="5" id="KW-0813">Transport</keyword>
<dbReference type="GO" id="GO:0003924">
    <property type="term" value="F:GTPase activity"/>
    <property type="evidence" value="ECO:0007669"/>
    <property type="project" value="InterPro"/>
</dbReference>
<evidence type="ECO:0000256" key="6">
    <source>
        <dbReference type="ARBA" id="ARBA00023134"/>
    </source>
</evidence>
<dbReference type="Proteomes" id="UP001154282">
    <property type="component" value="Unassembled WGS sequence"/>
</dbReference>
<dbReference type="GO" id="GO:0016192">
    <property type="term" value="P:vesicle-mediated transport"/>
    <property type="evidence" value="ECO:0007669"/>
    <property type="project" value="UniProtKB-KW"/>
</dbReference>
<gene>
    <name evidence="8" type="ORF">LITE_LOCUS49169</name>
</gene>
<protein>
    <recommendedName>
        <fullName evidence="10">ADP-ribosylation factor</fullName>
    </recommendedName>
</protein>
<dbReference type="SMART" id="SM00177">
    <property type="entry name" value="ARF"/>
    <property type="match status" value="1"/>
</dbReference>
<evidence type="ECO:0000256" key="3">
    <source>
        <dbReference type="ARBA" id="ARBA00022741"/>
    </source>
</evidence>
<evidence type="ECO:0000256" key="2">
    <source>
        <dbReference type="ARBA" id="ARBA00022707"/>
    </source>
</evidence>
<dbReference type="SUPFAM" id="SSF52540">
    <property type="entry name" value="P-loop containing nucleoside triphosphate hydrolases"/>
    <property type="match status" value="1"/>
</dbReference>
<dbReference type="InterPro" id="IPR024156">
    <property type="entry name" value="Small_GTPase_ARF"/>
</dbReference>
<evidence type="ECO:0000256" key="7">
    <source>
        <dbReference type="PIRSR" id="PIRSR606689-1"/>
    </source>
</evidence>
<evidence type="ECO:0000256" key="1">
    <source>
        <dbReference type="ARBA" id="ARBA00010290"/>
    </source>
</evidence>
<keyword evidence="2" id="KW-0519">Myristate</keyword>
<evidence type="ECO:0000313" key="9">
    <source>
        <dbReference type="Proteomes" id="UP001154282"/>
    </source>
</evidence>
<dbReference type="Gene3D" id="3.40.50.300">
    <property type="entry name" value="P-loop containing nucleotide triphosphate hydrolases"/>
    <property type="match status" value="2"/>
</dbReference>
<evidence type="ECO:0000313" key="8">
    <source>
        <dbReference type="EMBL" id="CAI0559358.1"/>
    </source>
</evidence>
<comment type="similarity">
    <text evidence="1">Belongs to the small GTPase superfamily. Arf family.</text>
</comment>
<keyword evidence="5" id="KW-0653">Protein transport</keyword>
<proteinExistence type="inferred from homology"/>
<dbReference type="InterPro" id="IPR006689">
    <property type="entry name" value="Small_GTPase_ARF/SAR"/>
</dbReference>
<comment type="caution">
    <text evidence="8">The sequence shown here is derived from an EMBL/GenBank/DDBJ whole genome shotgun (WGS) entry which is preliminary data.</text>
</comment>
<reference evidence="8" key="1">
    <citation type="submission" date="2022-08" db="EMBL/GenBank/DDBJ databases">
        <authorList>
            <person name="Gutierrez-Valencia J."/>
        </authorList>
    </citation>
    <scope>NUCLEOTIDE SEQUENCE</scope>
</reference>
<accession>A0AAV0RP64</accession>
<keyword evidence="6 7" id="KW-0342">GTP-binding</keyword>